<dbReference type="AlphaFoldDB" id="C7J4L3"/>
<feature type="region of interest" description="Disordered" evidence="1">
    <location>
        <begin position="223"/>
        <end position="246"/>
    </location>
</feature>
<reference evidence="3" key="2">
    <citation type="journal article" date="2008" name="Nucleic Acids Res.">
        <title>The rice annotation project database (RAP-DB): 2008 update.</title>
        <authorList>
            <consortium name="The rice annotation project (RAP)"/>
        </authorList>
    </citation>
    <scope>GENOME REANNOTATION</scope>
    <source>
        <strain evidence="3">cv. Nipponbare</strain>
    </source>
</reference>
<gene>
    <name evidence="2" type="ordered locus">Os07g0499850</name>
</gene>
<feature type="compositionally biased region" description="Basic residues" evidence="1">
    <location>
        <begin position="1"/>
        <end position="16"/>
    </location>
</feature>
<dbReference type="GO" id="GO:0080183">
    <property type="term" value="P:response to photooxidative stress"/>
    <property type="evidence" value="ECO:0007669"/>
    <property type="project" value="InterPro"/>
</dbReference>
<dbReference type="GO" id="GO:0009535">
    <property type="term" value="C:chloroplast thylakoid membrane"/>
    <property type="evidence" value="ECO:0007669"/>
    <property type="project" value="InterPro"/>
</dbReference>
<dbReference type="PANTHER" id="PTHR33672:SF2">
    <property type="match status" value="1"/>
</dbReference>
<feature type="compositionally biased region" description="Low complexity" evidence="1">
    <location>
        <begin position="273"/>
        <end position="287"/>
    </location>
</feature>
<evidence type="ECO:0000256" key="1">
    <source>
        <dbReference type="SAM" id="MobiDB-lite"/>
    </source>
</evidence>
<proteinExistence type="predicted"/>
<dbReference type="Proteomes" id="UP000000763">
    <property type="component" value="Chromosome 7"/>
</dbReference>
<organism evidence="2 3">
    <name type="scientific">Oryza sativa subsp. japonica</name>
    <name type="common">Rice</name>
    <dbReference type="NCBI Taxonomy" id="39947"/>
    <lineage>
        <taxon>Eukaryota</taxon>
        <taxon>Viridiplantae</taxon>
        <taxon>Streptophyta</taxon>
        <taxon>Embryophyta</taxon>
        <taxon>Tracheophyta</taxon>
        <taxon>Spermatophyta</taxon>
        <taxon>Magnoliopsida</taxon>
        <taxon>Liliopsida</taxon>
        <taxon>Poales</taxon>
        <taxon>Poaceae</taxon>
        <taxon>BOP clade</taxon>
        <taxon>Oryzoideae</taxon>
        <taxon>Oryzeae</taxon>
        <taxon>Oryzinae</taxon>
        <taxon>Oryza</taxon>
        <taxon>Oryza sativa</taxon>
    </lineage>
</organism>
<dbReference type="PANTHER" id="PTHR33672">
    <property type="entry name" value="YCF3-INTERACTING PROTEIN 1, CHLOROPLASTIC"/>
    <property type="match status" value="1"/>
</dbReference>
<feature type="region of interest" description="Disordered" evidence="1">
    <location>
        <begin position="1"/>
        <end position="22"/>
    </location>
</feature>
<name>C7J4L3_ORYSJ</name>
<evidence type="ECO:0000313" key="3">
    <source>
        <dbReference type="Proteomes" id="UP000000763"/>
    </source>
</evidence>
<dbReference type="EMBL" id="AP008213">
    <property type="protein sequence ID" value="BAH93940.1"/>
    <property type="molecule type" value="Genomic_DNA"/>
</dbReference>
<feature type="region of interest" description="Disordered" evidence="1">
    <location>
        <begin position="265"/>
        <end position="306"/>
    </location>
</feature>
<protein>
    <submittedName>
        <fullName evidence="2">Os07g0499850 protein</fullName>
    </submittedName>
</protein>
<reference evidence="2 3" key="1">
    <citation type="journal article" date="2005" name="Nature">
        <title>The map-based sequence of the rice genome.</title>
        <authorList>
            <consortium name="International rice genome sequencing project (IRGSP)"/>
            <person name="Matsumoto T."/>
            <person name="Wu J."/>
            <person name="Kanamori H."/>
            <person name="Katayose Y."/>
            <person name="Fujisawa M."/>
            <person name="Namiki N."/>
            <person name="Mizuno H."/>
            <person name="Yamamoto K."/>
            <person name="Antonio B.A."/>
            <person name="Baba T."/>
            <person name="Sakata K."/>
            <person name="Nagamura Y."/>
            <person name="Aoki H."/>
            <person name="Arikawa K."/>
            <person name="Arita K."/>
            <person name="Bito T."/>
            <person name="Chiden Y."/>
            <person name="Fujitsuka N."/>
            <person name="Fukunaka R."/>
            <person name="Hamada M."/>
            <person name="Harada C."/>
            <person name="Hayashi A."/>
            <person name="Hijishita S."/>
            <person name="Honda M."/>
            <person name="Hosokawa S."/>
            <person name="Ichikawa Y."/>
            <person name="Idonuma A."/>
            <person name="Iijima M."/>
            <person name="Ikeda M."/>
            <person name="Ikeno M."/>
            <person name="Ito K."/>
            <person name="Ito S."/>
            <person name="Ito T."/>
            <person name="Ito Y."/>
            <person name="Ito Y."/>
            <person name="Iwabuchi A."/>
            <person name="Kamiya K."/>
            <person name="Karasawa W."/>
            <person name="Kurita K."/>
            <person name="Katagiri S."/>
            <person name="Kikuta A."/>
            <person name="Kobayashi H."/>
            <person name="Kobayashi N."/>
            <person name="Machita K."/>
            <person name="Maehara T."/>
            <person name="Masukawa M."/>
            <person name="Mizubayashi T."/>
            <person name="Mukai Y."/>
            <person name="Nagasaki H."/>
            <person name="Nagata Y."/>
            <person name="Naito S."/>
            <person name="Nakashima M."/>
            <person name="Nakama Y."/>
            <person name="Nakamichi Y."/>
            <person name="Nakamura M."/>
            <person name="Meguro A."/>
            <person name="Negishi M."/>
            <person name="Ohta I."/>
            <person name="Ohta T."/>
            <person name="Okamoto M."/>
            <person name="Ono N."/>
            <person name="Saji S."/>
            <person name="Sakaguchi M."/>
            <person name="Sakai K."/>
            <person name="Shibata M."/>
            <person name="Shimokawa T."/>
            <person name="Song J."/>
            <person name="Takazaki Y."/>
            <person name="Terasawa K."/>
            <person name="Tsugane M."/>
            <person name="Tsuji K."/>
            <person name="Ueda S."/>
            <person name="Waki K."/>
            <person name="Yamagata H."/>
            <person name="Yamamoto M."/>
            <person name="Yamamoto S."/>
            <person name="Yamane H."/>
            <person name="Yoshiki S."/>
            <person name="Yoshihara R."/>
            <person name="Yukawa K."/>
            <person name="Zhong H."/>
            <person name="Yano M."/>
            <person name="Yuan Q."/>
            <person name="Ouyang S."/>
            <person name="Liu J."/>
            <person name="Jones K.M."/>
            <person name="Gansberger K."/>
            <person name="Moffat K."/>
            <person name="Hill J."/>
            <person name="Bera J."/>
            <person name="Fadrosh D."/>
            <person name="Jin S."/>
            <person name="Johri S."/>
            <person name="Kim M."/>
            <person name="Overton L."/>
            <person name="Reardon M."/>
            <person name="Tsitrin T."/>
            <person name="Vuong H."/>
            <person name="Weaver B."/>
            <person name="Ciecko A."/>
            <person name="Tallon L."/>
            <person name="Jackson J."/>
            <person name="Pai G."/>
            <person name="Aken S.V."/>
            <person name="Utterback T."/>
            <person name="Reidmuller S."/>
            <person name="Feldblyum T."/>
            <person name="Hsiao J."/>
            <person name="Zismann V."/>
            <person name="Iobst S."/>
            <person name="de Vazeille A.R."/>
            <person name="Buell C.R."/>
            <person name="Ying K."/>
            <person name="Li Y."/>
            <person name="Lu T."/>
            <person name="Huang Y."/>
            <person name="Zhao Q."/>
            <person name="Feng Q."/>
            <person name="Zhang L."/>
            <person name="Zhu J."/>
            <person name="Weng Q."/>
            <person name="Mu J."/>
            <person name="Lu Y."/>
            <person name="Fan D."/>
            <person name="Liu Y."/>
            <person name="Guan J."/>
            <person name="Zhang Y."/>
            <person name="Yu S."/>
            <person name="Liu X."/>
            <person name="Zhang Y."/>
            <person name="Hong G."/>
            <person name="Han B."/>
            <person name="Choisne N."/>
            <person name="Demange N."/>
            <person name="Orjeda G."/>
            <person name="Samain S."/>
            <person name="Cattolico L."/>
            <person name="Pelletier E."/>
            <person name="Couloux A."/>
            <person name="Segurens B."/>
            <person name="Wincker P."/>
            <person name="D'Hont A."/>
            <person name="Scarpelli C."/>
            <person name="Weissenbach J."/>
            <person name="Salanoubat M."/>
            <person name="Quetier F."/>
            <person name="Yu Y."/>
            <person name="Kim H.R."/>
            <person name="Rambo T."/>
            <person name="Currie J."/>
            <person name="Collura K."/>
            <person name="Luo M."/>
            <person name="Yang T."/>
            <person name="Ammiraju J.S.S."/>
            <person name="Engler F."/>
            <person name="Soderlund C."/>
            <person name="Wing R.A."/>
            <person name="Palmer L.E."/>
            <person name="de la Bastide M."/>
            <person name="Spiegel L."/>
            <person name="Nascimento L."/>
            <person name="Zutavern T."/>
            <person name="O'Shaughnessy A."/>
            <person name="Dike S."/>
            <person name="Dedhia N."/>
            <person name="Preston R."/>
            <person name="Balija V."/>
            <person name="McCombie W.R."/>
            <person name="Chow T."/>
            <person name="Chen H."/>
            <person name="Chung M."/>
            <person name="Chen C."/>
            <person name="Shaw J."/>
            <person name="Wu H."/>
            <person name="Hsiao K."/>
            <person name="Chao Y."/>
            <person name="Chu M."/>
            <person name="Cheng C."/>
            <person name="Hour A."/>
            <person name="Lee P."/>
            <person name="Lin S."/>
            <person name="Lin Y."/>
            <person name="Liou J."/>
            <person name="Liu S."/>
            <person name="Hsing Y."/>
            <person name="Raghuvanshi S."/>
            <person name="Mohanty A."/>
            <person name="Bharti A.K."/>
            <person name="Gaur A."/>
            <person name="Gupta V."/>
            <person name="Kumar D."/>
            <person name="Ravi V."/>
            <person name="Vij S."/>
            <person name="Kapur A."/>
            <person name="Khurana P."/>
            <person name="Khurana P."/>
            <person name="Khurana J.P."/>
            <person name="Tyagi A.K."/>
            <person name="Gaikwad K."/>
            <person name="Singh A."/>
            <person name="Dalal V."/>
            <person name="Srivastava S."/>
            <person name="Dixit A."/>
            <person name="Pal A.K."/>
            <person name="Ghazi I.A."/>
            <person name="Yadav M."/>
            <person name="Pandit A."/>
            <person name="Bhargava A."/>
            <person name="Sureshbabu K."/>
            <person name="Batra K."/>
            <person name="Sharma T.R."/>
            <person name="Mohapatra T."/>
            <person name="Singh N.K."/>
            <person name="Messing J."/>
            <person name="Nelson A.B."/>
            <person name="Fuks G."/>
            <person name="Kavchok S."/>
            <person name="Keizer G."/>
            <person name="Linton E."/>
            <person name="Llaca V."/>
            <person name="Song R."/>
            <person name="Tanyolac B."/>
            <person name="Young S."/>
            <person name="Ho-Il K."/>
            <person name="Hahn J.H."/>
            <person name="Sangsakoo G."/>
            <person name="Vanavichit A."/>
            <person name="de Mattos Luiz.A.T."/>
            <person name="Zimmer P.D."/>
            <person name="Malone G."/>
            <person name="Dellagostin O."/>
            <person name="de Oliveira A.C."/>
            <person name="Bevan M."/>
            <person name="Bancroft I."/>
            <person name="Minx P."/>
            <person name="Cordum H."/>
            <person name="Wilson R."/>
            <person name="Cheng Z."/>
            <person name="Jin W."/>
            <person name="Jiang J."/>
            <person name="Leong S.A."/>
            <person name="Iwama H."/>
            <person name="Gojobori T."/>
            <person name="Itoh T."/>
            <person name="Niimura Y."/>
            <person name="Fujii Y."/>
            <person name="Habara T."/>
            <person name="Sakai H."/>
            <person name="Sato Y."/>
            <person name="Wilson G."/>
            <person name="Kumar K."/>
            <person name="McCouch S."/>
            <person name="Juretic N."/>
            <person name="Hoen D."/>
            <person name="Wright S."/>
            <person name="Bruskiewich R."/>
            <person name="Bureau T."/>
            <person name="Miyao A."/>
            <person name="Hirochika H."/>
            <person name="Nishikawa T."/>
            <person name="Kadowaki K."/>
            <person name="Sugiura M."/>
            <person name="Burr B."/>
            <person name="Sasaki T."/>
        </authorList>
    </citation>
    <scope>NUCLEOTIDE SEQUENCE [LARGE SCALE GENOMIC DNA]</scope>
    <source>
        <strain evidence="3">cv. Nipponbare</strain>
    </source>
</reference>
<accession>C7J4L3</accession>
<sequence>MRGPKLRRRPRTRGTRVRRDGQRGTVISAVVDRTSIAQIRPTPGGSWPVQLATMARNTVFRFQVTNAGEEEEPEERQIAVDPFSLRQFSRLDIDGPLPIPSVSVDHHHHHAPHARPGPALVLAGASASVPTSPRRVSAWDAPPTRWDAHLAVVAAAPAARVASSDVMAPPRTAISRSRSCAGAAEAELDDDEFDVILSSSERKASAPQRWGSDVPLIGAGDGAEDSTGYAAADARGKSGRRKWKRGGGAAPFTCCLYLPGLGTRRTAKPSPPTAAARASSLPSSPATFRGGGGGGGVESDPGTARASTMSLAMSLERFDCGSCSTSSRSGLALDGEAGSSYFDLPLELILGCDGDDEADLPVHAAFMFDSDGIRKSVLKKGVRRAAAAAARPSVGKMSTDGPDRISGRHVRFYVTSGSSPTSTPAVVSVLAGER</sequence>
<dbReference type="KEGG" id="dosa:Os07g0499850"/>
<evidence type="ECO:0000313" key="2">
    <source>
        <dbReference type="EMBL" id="BAH93940.1"/>
    </source>
</evidence>
<dbReference type="InterPro" id="IPR040340">
    <property type="entry name" value="CEST/Y3IP1"/>
</dbReference>
<dbReference type="GO" id="GO:0048564">
    <property type="term" value="P:photosystem I assembly"/>
    <property type="evidence" value="ECO:0007669"/>
    <property type="project" value="InterPro"/>
</dbReference>